<dbReference type="Pfam" id="PF01774">
    <property type="entry name" value="UreD"/>
    <property type="match status" value="1"/>
</dbReference>
<evidence type="ECO:0000256" key="1">
    <source>
        <dbReference type="ARBA" id="ARBA00007177"/>
    </source>
</evidence>
<dbReference type="PANTHER" id="PTHR33643">
    <property type="entry name" value="UREASE ACCESSORY PROTEIN D"/>
    <property type="match status" value="1"/>
</dbReference>
<name>A0A0F9PNC7_9ZZZZ</name>
<organism evidence="3">
    <name type="scientific">marine sediment metagenome</name>
    <dbReference type="NCBI Taxonomy" id="412755"/>
    <lineage>
        <taxon>unclassified sequences</taxon>
        <taxon>metagenomes</taxon>
        <taxon>ecological metagenomes</taxon>
    </lineage>
</organism>
<evidence type="ECO:0000313" key="3">
    <source>
        <dbReference type="EMBL" id="KKM94697.1"/>
    </source>
</evidence>
<protein>
    <recommendedName>
        <fullName evidence="4">Urease accessory protein UreD</fullName>
    </recommendedName>
</protein>
<keyword evidence="2" id="KW-0143">Chaperone</keyword>
<evidence type="ECO:0008006" key="4">
    <source>
        <dbReference type="Google" id="ProtNLM"/>
    </source>
</evidence>
<dbReference type="AlphaFoldDB" id="A0A0F9PNC7"/>
<gene>
    <name evidence="3" type="ORF">LCGC14_1195680</name>
</gene>
<proteinExistence type="inferred from homology"/>
<sequence length="286" mass="31824">MIQLIDTTHLNTTMSGWDAYLQLGFEQRDHKTVLVKRQHAGPLTIQKCLYPEGPTPAHILILHPPGGIAGGDTLAIHVDLATDSHALLTTPGATKWYKAAGRKASQTVSMRLESAAKVEWFPQENIVFDGADIELNTLIELEGNACFAGWDISCLGRQASGESWQQGHYRQQVQVKRDNTLLWFEKASFKPDSPVISSIAGLRNYPVFGSFIVAAGEVPESVLTACREVTIPNNNHFAVSALPEVFTARYMGNCAQEAKVYFEQLWACLRPWYAERQAERPRIWAT</sequence>
<dbReference type="GO" id="GO:0016151">
    <property type="term" value="F:nickel cation binding"/>
    <property type="evidence" value="ECO:0007669"/>
    <property type="project" value="InterPro"/>
</dbReference>
<reference evidence="3" key="1">
    <citation type="journal article" date="2015" name="Nature">
        <title>Complex archaea that bridge the gap between prokaryotes and eukaryotes.</title>
        <authorList>
            <person name="Spang A."/>
            <person name="Saw J.H."/>
            <person name="Jorgensen S.L."/>
            <person name="Zaremba-Niedzwiedzka K."/>
            <person name="Martijn J."/>
            <person name="Lind A.E."/>
            <person name="van Eijk R."/>
            <person name="Schleper C."/>
            <person name="Guy L."/>
            <person name="Ettema T.J."/>
        </authorList>
    </citation>
    <scope>NUCLEOTIDE SEQUENCE</scope>
</reference>
<dbReference type="InterPro" id="IPR002669">
    <property type="entry name" value="UreD"/>
</dbReference>
<accession>A0A0F9PNC7</accession>
<comment type="caution">
    <text evidence="3">The sequence shown here is derived from an EMBL/GenBank/DDBJ whole genome shotgun (WGS) entry which is preliminary data.</text>
</comment>
<dbReference type="PANTHER" id="PTHR33643:SF1">
    <property type="entry name" value="UREASE ACCESSORY PROTEIN D"/>
    <property type="match status" value="1"/>
</dbReference>
<evidence type="ECO:0000256" key="2">
    <source>
        <dbReference type="ARBA" id="ARBA00023186"/>
    </source>
</evidence>
<comment type="similarity">
    <text evidence="1">Belongs to the UreD family.</text>
</comment>
<dbReference type="HAMAP" id="MF_01384">
    <property type="entry name" value="UreD"/>
    <property type="match status" value="1"/>
</dbReference>
<dbReference type="EMBL" id="LAZR01006104">
    <property type="protein sequence ID" value="KKM94697.1"/>
    <property type="molecule type" value="Genomic_DNA"/>
</dbReference>